<dbReference type="GO" id="GO:0006631">
    <property type="term" value="P:fatty acid metabolic process"/>
    <property type="evidence" value="ECO:0007669"/>
    <property type="project" value="TreeGrafter"/>
</dbReference>
<evidence type="ECO:0000256" key="1">
    <source>
        <dbReference type="ARBA" id="ARBA00006432"/>
    </source>
</evidence>
<dbReference type="InterPro" id="IPR025110">
    <property type="entry name" value="AMP-bd_C"/>
</dbReference>
<dbReference type="PANTHER" id="PTHR43201">
    <property type="entry name" value="ACYL-COA SYNTHETASE"/>
    <property type="match status" value="1"/>
</dbReference>
<dbReference type="FunFam" id="3.30.300.30:FF:000008">
    <property type="entry name" value="2,3-dihydroxybenzoate-AMP ligase"/>
    <property type="match status" value="1"/>
</dbReference>
<sequence length="503" mass="53026">MPNSIADKETSMSPSKQEMTRFSDLPSSRAAAAPDAPCIADASAALSNSDFHLCVLRAAGVFETHGIKAGDVVALMLPNQAEFVVAMFAAWHLGAAMTPINPALTQKEASHQIVDSRAKLLINSTGEAVVAGVTTLPATAQKDGPRHEGKPVDDPSALALLIYTSGTTGLPKGVMLDHANIEAMTEMGREGLQITSADHCLLILPLFHVNGIVVSVLTPLASGAHVTIRRRFDIDTFFADIERLRPTFFSAVPTIYTMLGALPSDVRPDVSSLRYGVCGAAPASAELLTGFEARYGFPLVEAYGLSEGTCGSTLNPVDGVRKAGTVGLPLPGQKIAIADGKGAHLPPGSTGEVLVAGPNVMRGYLNQPDATAKTIVNGWLHTGDIGRIDDDGYLSIVGRLKEMIIRGGENIYPKEIEDVLVEHPSVLEAAVVGAPDERLGEIVVAFVSRRPGATVTVDALNAHCASRLARHKLPAIIHIIESLPKNAVGKIAKPVLREQVRGQ</sequence>
<dbReference type="InterPro" id="IPR000873">
    <property type="entry name" value="AMP-dep_synth/lig_dom"/>
</dbReference>
<evidence type="ECO:0000259" key="5">
    <source>
        <dbReference type="Pfam" id="PF13193"/>
    </source>
</evidence>
<dbReference type="InterPro" id="IPR045851">
    <property type="entry name" value="AMP-bd_C_sf"/>
</dbReference>
<dbReference type="SUPFAM" id="SSF56801">
    <property type="entry name" value="Acetyl-CoA synthetase-like"/>
    <property type="match status" value="1"/>
</dbReference>
<keyword evidence="7" id="KW-1185">Reference proteome</keyword>
<gene>
    <name evidence="6" type="ordered locus">Rfer_0321</name>
</gene>
<feature type="domain" description="AMP-dependent synthetase/ligase" evidence="4">
    <location>
        <begin position="29"/>
        <end position="365"/>
    </location>
</feature>
<dbReference type="Gene3D" id="3.40.50.12780">
    <property type="entry name" value="N-terminal domain of ligase-like"/>
    <property type="match status" value="1"/>
</dbReference>
<dbReference type="OrthoDB" id="9766486at2"/>
<dbReference type="HOGENOM" id="CLU_000022_59_7_4"/>
<name>Q222H8_ALBFT</name>
<evidence type="ECO:0000259" key="4">
    <source>
        <dbReference type="Pfam" id="PF00501"/>
    </source>
</evidence>
<evidence type="ECO:0000313" key="7">
    <source>
        <dbReference type="Proteomes" id="UP000008332"/>
    </source>
</evidence>
<reference evidence="7" key="1">
    <citation type="submission" date="2006-02" db="EMBL/GenBank/DDBJ databases">
        <title>Complete sequence of chromosome of Rhodoferax ferrireducens DSM 15236.</title>
        <authorList>
            <person name="Copeland A."/>
            <person name="Lucas S."/>
            <person name="Lapidus A."/>
            <person name="Barry K."/>
            <person name="Detter J.C."/>
            <person name="Glavina del Rio T."/>
            <person name="Hammon N."/>
            <person name="Israni S."/>
            <person name="Pitluck S."/>
            <person name="Brettin T."/>
            <person name="Bruce D."/>
            <person name="Han C."/>
            <person name="Tapia R."/>
            <person name="Gilna P."/>
            <person name="Kiss H."/>
            <person name="Schmutz J."/>
            <person name="Larimer F."/>
            <person name="Land M."/>
            <person name="Kyrpides N."/>
            <person name="Ivanova N."/>
            <person name="Richardson P."/>
        </authorList>
    </citation>
    <scope>NUCLEOTIDE SEQUENCE [LARGE SCALE GENOMIC DNA]</scope>
    <source>
        <strain evidence="7">ATCC BAA-621 / DSM 15236 / T118</strain>
    </source>
</reference>
<dbReference type="Pfam" id="PF00501">
    <property type="entry name" value="AMP-binding"/>
    <property type="match status" value="1"/>
</dbReference>
<dbReference type="PANTHER" id="PTHR43201:SF5">
    <property type="entry name" value="MEDIUM-CHAIN ACYL-COA LIGASE ACSF2, MITOCHONDRIAL"/>
    <property type="match status" value="1"/>
</dbReference>
<evidence type="ECO:0000256" key="3">
    <source>
        <dbReference type="SAM" id="MobiDB-lite"/>
    </source>
</evidence>
<feature type="compositionally biased region" description="Basic and acidic residues" evidence="3">
    <location>
        <begin position="1"/>
        <end position="10"/>
    </location>
</feature>
<evidence type="ECO:0000313" key="6">
    <source>
        <dbReference type="EMBL" id="ABD68075.1"/>
    </source>
</evidence>
<keyword evidence="2 6" id="KW-0436">Ligase</keyword>
<dbReference type="InterPro" id="IPR042099">
    <property type="entry name" value="ANL_N_sf"/>
</dbReference>
<accession>Q222H8</accession>
<comment type="similarity">
    <text evidence="1">Belongs to the ATP-dependent AMP-binding enzyme family.</text>
</comment>
<dbReference type="Pfam" id="PF13193">
    <property type="entry name" value="AMP-binding_C"/>
    <property type="match status" value="1"/>
</dbReference>
<proteinExistence type="inferred from homology"/>
<dbReference type="PROSITE" id="PS00455">
    <property type="entry name" value="AMP_BINDING"/>
    <property type="match status" value="1"/>
</dbReference>
<organism evidence="6 7">
    <name type="scientific">Albidiferax ferrireducens (strain ATCC BAA-621 / DSM 15236 / T118)</name>
    <name type="common">Rhodoferax ferrireducens</name>
    <dbReference type="NCBI Taxonomy" id="338969"/>
    <lineage>
        <taxon>Bacteria</taxon>
        <taxon>Pseudomonadati</taxon>
        <taxon>Pseudomonadota</taxon>
        <taxon>Betaproteobacteria</taxon>
        <taxon>Burkholderiales</taxon>
        <taxon>Comamonadaceae</taxon>
        <taxon>Rhodoferax</taxon>
    </lineage>
</organism>
<dbReference type="InterPro" id="IPR020845">
    <property type="entry name" value="AMP-binding_CS"/>
</dbReference>
<dbReference type="STRING" id="338969.Rfer_0321"/>
<feature type="region of interest" description="Disordered" evidence="3">
    <location>
        <begin position="1"/>
        <end position="28"/>
    </location>
</feature>
<evidence type="ECO:0000256" key="2">
    <source>
        <dbReference type="ARBA" id="ARBA00022598"/>
    </source>
</evidence>
<dbReference type="GO" id="GO:0031956">
    <property type="term" value="F:medium-chain fatty acid-CoA ligase activity"/>
    <property type="evidence" value="ECO:0007669"/>
    <property type="project" value="TreeGrafter"/>
</dbReference>
<dbReference type="AlphaFoldDB" id="Q222H8"/>
<feature type="domain" description="AMP-binding enzyme C-terminal" evidence="5">
    <location>
        <begin position="415"/>
        <end position="490"/>
    </location>
</feature>
<dbReference type="Proteomes" id="UP000008332">
    <property type="component" value="Chromosome"/>
</dbReference>
<dbReference type="EMBL" id="CP000267">
    <property type="protein sequence ID" value="ABD68075.1"/>
    <property type="molecule type" value="Genomic_DNA"/>
</dbReference>
<dbReference type="KEGG" id="rfr:Rfer_0321"/>
<dbReference type="eggNOG" id="COG0318">
    <property type="taxonomic scope" value="Bacteria"/>
</dbReference>
<dbReference type="Gene3D" id="3.30.300.30">
    <property type="match status" value="1"/>
</dbReference>
<protein>
    <submittedName>
        <fullName evidence="6">AMP-dependent synthetase and ligase</fullName>
    </submittedName>
</protein>